<proteinExistence type="predicted"/>
<organism evidence="6">
    <name type="scientific">Schistocephalus solidus</name>
    <name type="common">Tapeworm</name>
    <dbReference type="NCBI Taxonomy" id="70667"/>
    <lineage>
        <taxon>Eukaryota</taxon>
        <taxon>Metazoa</taxon>
        <taxon>Spiralia</taxon>
        <taxon>Lophotrochozoa</taxon>
        <taxon>Platyhelminthes</taxon>
        <taxon>Cestoda</taxon>
        <taxon>Eucestoda</taxon>
        <taxon>Diphyllobothriidea</taxon>
        <taxon>Diphyllobothriidae</taxon>
        <taxon>Schistocephalus</taxon>
    </lineage>
</organism>
<evidence type="ECO:0000259" key="5">
    <source>
        <dbReference type="PROSITE" id="PS51182"/>
    </source>
</evidence>
<feature type="region of interest" description="Disordered" evidence="4">
    <location>
        <begin position="448"/>
        <end position="467"/>
    </location>
</feature>
<evidence type="ECO:0000256" key="4">
    <source>
        <dbReference type="SAM" id="MobiDB-lite"/>
    </source>
</evidence>
<feature type="region of interest" description="Disordered" evidence="4">
    <location>
        <begin position="649"/>
        <end position="727"/>
    </location>
</feature>
<feature type="compositionally biased region" description="Polar residues" evidence="4">
    <location>
        <begin position="655"/>
        <end position="693"/>
    </location>
</feature>
<dbReference type="EMBL" id="GEEE01024553">
    <property type="protein sequence ID" value="JAP38672.1"/>
    <property type="molecule type" value="Transcribed_RNA"/>
</dbReference>
<dbReference type="Gene3D" id="1.10.287.110">
    <property type="entry name" value="DnaJ domain"/>
    <property type="match status" value="1"/>
</dbReference>
<evidence type="ECO:0000256" key="3">
    <source>
        <dbReference type="ARBA" id="ARBA00023329"/>
    </source>
</evidence>
<dbReference type="CDD" id="cd06257">
    <property type="entry name" value="DnaJ"/>
    <property type="match status" value="1"/>
</dbReference>
<keyword evidence="3" id="KW-0968">Cytoplasmic vesicle</keyword>
<feature type="region of interest" description="Disordered" evidence="4">
    <location>
        <begin position="372"/>
        <end position="407"/>
    </location>
</feature>
<accession>A0A0X3NSE5</accession>
<dbReference type="GO" id="GO:0016314">
    <property type="term" value="F:phosphatidylinositol-3,4,5-trisphosphate 3-phosphatase activity"/>
    <property type="evidence" value="ECO:0007669"/>
    <property type="project" value="TreeGrafter"/>
</dbReference>
<dbReference type="PROSITE" id="PS51182">
    <property type="entry name" value="C2_TENSIN"/>
    <property type="match status" value="1"/>
</dbReference>
<dbReference type="EMBL" id="GEEE01020952">
    <property type="protein sequence ID" value="JAP42273.1"/>
    <property type="molecule type" value="Transcribed_RNA"/>
</dbReference>
<feature type="non-terminal residue" evidence="6">
    <location>
        <position position="1"/>
    </location>
</feature>
<dbReference type="SUPFAM" id="SSF49562">
    <property type="entry name" value="C2 domain (Calcium/lipid-binding domain, CaLB)"/>
    <property type="match status" value="1"/>
</dbReference>
<dbReference type="Gene3D" id="3.90.190.10">
    <property type="entry name" value="Protein tyrosine phosphatase superfamily"/>
    <property type="match status" value="1"/>
</dbReference>
<dbReference type="SMART" id="SM01326">
    <property type="entry name" value="PTEN_C2"/>
    <property type="match status" value="1"/>
</dbReference>
<feature type="compositionally biased region" description="Low complexity" evidence="4">
    <location>
        <begin position="393"/>
        <end position="405"/>
    </location>
</feature>
<dbReference type="Pfam" id="PF10409">
    <property type="entry name" value="PTEN_C2"/>
    <property type="match status" value="1"/>
</dbReference>
<evidence type="ECO:0000256" key="1">
    <source>
        <dbReference type="ARBA" id="ARBA00004132"/>
    </source>
</evidence>
<dbReference type="FunFam" id="1.10.287.110:FF:000002">
    <property type="entry name" value="putative tyrosine-protein phosphatase auxilin isoform X2"/>
    <property type="match status" value="1"/>
</dbReference>
<evidence type="ECO:0000313" key="6">
    <source>
        <dbReference type="EMBL" id="JAP42273.1"/>
    </source>
</evidence>
<dbReference type="Gene3D" id="2.60.40.1110">
    <property type="match status" value="1"/>
</dbReference>
<dbReference type="AlphaFoldDB" id="A0A0X3NSE5"/>
<dbReference type="PANTHER" id="PTHR12305">
    <property type="entry name" value="PHOSPHATASE WITH HOMOLOGY TO TENSIN"/>
    <property type="match status" value="1"/>
</dbReference>
<dbReference type="InterPro" id="IPR051281">
    <property type="entry name" value="Dual-spec_lipid-protein_phosph"/>
</dbReference>
<keyword evidence="2" id="KW-0597">Phosphoprotein</keyword>
<dbReference type="EMBL" id="GEEE01013472">
    <property type="protein sequence ID" value="JAP49753.1"/>
    <property type="molecule type" value="Transcribed_RNA"/>
</dbReference>
<gene>
    <name evidence="6" type="ORF">TR87036</name>
</gene>
<dbReference type="InterPro" id="IPR036869">
    <property type="entry name" value="J_dom_sf"/>
</dbReference>
<feature type="region of interest" description="Disordered" evidence="4">
    <location>
        <begin position="323"/>
        <end position="348"/>
    </location>
</feature>
<dbReference type="FunFam" id="2.60.40.1110:FF:000001">
    <property type="entry name" value="cyclin-G-associated kinase isoform X2"/>
    <property type="match status" value="1"/>
</dbReference>
<evidence type="ECO:0000256" key="2">
    <source>
        <dbReference type="ARBA" id="ARBA00022553"/>
    </source>
</evidence>
<sequence length="867" mass="93818">AHAYLDKRHPNSYAVYNLSSRVYRSEHWFDGRVSYRPFEANRAPSLYSLLELCQNARLWLSQKPTNVCVIHCTDGRQLSAILVCCLLCFCNVFDTALQAIDFFTTKRGPVSLTAAQIRYIDYVASVVASPPRLPHNHPLLLFSITLSPVPTFNRLKNGCRPYVDVFQNGKRVYSSMTDYASLRTYVLEDRKIEIILNGISVYGDITIALFHARSLFAGKGKAAAAKICQLQFHTGFVPEDSEKITFMKSQLDHLDPTSGFAGFTSRYAESFHVSLHLMCSPKEQPRQGSTLVYPWETLPAESDRSPQLCFASEAELRSCVGTGRLGHREGSRRLSPLRNAADGKDSEPSITAAAAIATEPSAPAASVLVAESPESVRLNGRRSPPIRVDERPSAPAAPNTAPSPTKTETLIEGLDWTETHITSPSTPDVQVNATMADIFGFGTSAVAGSGSSDANCSGEKAEATNSGEPSLLEDFFASTTNSSTKVASDGWGVSAPSQRIPSFEDPLRSLSEAGGVGESESNNGFNHNPFDPLGTATRPPETEVIEEDEPTASFDPFSAAAWKPVGVANRDIGGSTMHTSSSTSNLSVERPFHTAAGPTTCSPHHLYQSASSSNLIGQGAPGTAAPRKNPFEDFDLFFEAAAAASSVSAHGQASTGQSPFHKSSAPQTVGQGTFGFQPSQQTASPGRPTSPQQQAPPPHTPKHGAGRGHFVPPPSASTAPGTGARPRVSKDAFADLLGDFGSDSGSVGGDPHQHEHKTIRELRRMKLAENTDPESLKILEWVEGKERNVRALLCTLPCVLWEGVRWSQISMADVMTVNQVKRQYRNAARAVHPDKWMNTPYENMARLTFIELNDAMAEFERLEHTSS</sequence>
<dbReference type="InterPro" id="IPR014020">
    <property type="entry name" value="Tensin_C2-dom"/>
</dbReference>
<protein>
    <recommendedName>
        <fullName evidence="5">C2 tensin-type domain-containing protein</fullName>
    </recommendedName>
</protein>
<dbReference type="GO" id="GO:0030136">
    <property type="term" value="C:clathrin-coated vesicle"/>
    <property type="evidence" value="ECO:0007669"/>
    <property type="project" value="UniProtKB-SubCell"/>
</dbReference>
<dbReference type="InterPro" id="IPR029021">
    <property type="entry name" value="Prot-tyrosine_phosphatase-like"/>
</dbReference>
<dbReference type="InterPro" id="IPR035892">
    <property type="entry name" value="C2_domain_sf"/>
</dbReference>
<dbReference type="PANTHER" id="PTHR12305:SF60">
    <property type="entry name" value="PHOSPHATIDYLINOSITOL 3,4,5-TRISPHOSPHATE 3-PHOSPHATASE TPTE2-RELATED"/>
    <property type="match status" value="1"/>
</dbReference>
<reference evidence="6" key="1">
    <citation type="submission" date="2016-01" db="EMBL/GenBank/DDBJ databases">
        <title>Reference transcriptome for the parasite Schistocephalus solidus: insights into the molecular evolution of parasitism.</title>
        <authorList>
            <person name="Hebert F.O."/>
            <person name="Grambauer S."/>
            <person name="Barber I."/>
            <person name="Landry C.R."/>
            <person name="Aubin-Horth N."/>
        </authorList>
    </citation>
    <scope>NUCLEOTIDE SEQUENCE</scope>
</reference>
<feature type="domain" description="C2 tensin-type" evidence="5">
    <location>
        <begin position="136"/>
        <end position="280"/>
    </location>
</feature>
<dbReference type="InterPro" id="IPR001623">
    <property type="entry name" value="DnaJ_domain"/>
</dbReference>
<dbReference type="SUPFAM" id="SSF46565">
    <property type="entry name" value="Chaperone J-domain"/>
    <property type="match status" value="1"/>
</dbReference>
<name>A0A0X3NSE5_SCHSO</name>
<dbReference type="SUPFAM" id="SSF52799">
    <property type="entry name" value="(Phosphotyrosine protein) phosphatases II"/>
    <property type="match status" value="1"/>
</dbReference>
<dbReference type="GO" id="GO:0005829">
    <property type="term" value="C:cytosol"/>
    <property type="evidence" value="ECO:0007669"/>
    <property type="project" value="TreeGrafter"/>
</dbReference>
<feature type="region of interest" description="Disordered" evidence="4">
    <location>
        <begin position="485"/>
        <end position="548"/>
    </location>
</feature>
<comment type="subcellular location">
    <subcellularLocation>
        <location evidence="1">Cytoplasmic vesicle</location>
        <location evidence="1">Clathrin-coated vesicle</location>
    </subcellularLocation>
</comment>